<dbReference type="eggNOG" id="COG2331">
    <property type="taxonomic scope" value="Bacteria"/>
</dbReference>
<feature type="compositionally biased region" description="Low complexity" evidence="1">
    <location>
        <begin position="58"/>
        <end position="80"/>
    </location>
</feature>
<dbReference type="SMART" id="SM00834">
    <property type="entry name" value="CxxC_CXXC_SSSS"/>
    <property type="match status" value="1"/>
</dbReference>
<gene>
    <name evidence="2" type="ORF">HX89_11415</name>
</gene>
<proteinExistence type="predicted"/>
<dbReference type="KEGG" id="dni:HX89_11415"/>
<dbReference type="GeneID" id="41841698"/>
<dbReference type="Proteomes" id="UP000027986">
    <property type="component" value="Chromosome"/>
</dbReference>
<dbReference type="NCBIfam" id="TIGR02605">
    <property type="entry name" value="CxxC_CxxC_SSSS"/>
    <property type="match status" value="1"/>
</dbReference>
<reference evidence="2 3" key="1">
    <citation type="submission" date="2014-07" db="EMBL/GenBank/DDBJ databases">
        <title>Genome Sequencing of Dermacoccus nishinomiyaensis.</title>
        <authorList>
            <person name="Hong K.W."/>
            <person name="Chan K.G."/>
        </authorList>
    </citation>
    <scope>NUCLEOTIDE SEQUENCE [LARGE SCALE GENOMIC DNA]</scope>
    <source>
        <strain evidence="2 3">M25</strain>
    </source>
</reference>
<sequence>MPTYAYACKECGHGFEARQSFDDPALTTCPECGGPLRKVFNSVGVTFKGAGFYRTDSRSSGTSSSSSSGSSSSGSSSSDA</sequence>
<dbReference type="PANTHER" id="PTHR34404:SF2">
    <property type="entry name" value="CONSERVED SERINE RICH PROTEIN"/>
    <property type="match status" value="1"/>
</dbReference>
<dbReference type="STRING" id="1274.HX89_11415"/>
<dbReference type="HOGENOM" id="CLU_136025_3_1_11"/>
<dbReference type="InterPro" id="IPR013429">
    <property type="entry name" value="Regulatory_FmdB_Zinc_ribbon"/>
</dbReference>
<dbReference type="Pfam" id="PF09723">
    <property type="entry name" value="Zn_ribbon_8"/>
    <property type="match status" value="1"/>
</dbReference>
<dbReference type="AlphaFoldDB" id="A0A075JHY1"/>
<evidence type="ECO:0000313" key="2">
    <source>
        <dbReference type="EMBL" id="AIF41445.1"/>
    </source>
</evidence>
<dbReference type="RefSeq" id="WP_038571495.1">
    <property type="nucleotide sequence ID" value="NZ_CAKZHM010000181.1"/>
</dbReference>
<dbReference type="EMBL" id="CP008889">
    <property type="protein sequence ID" value="AIF41445.1"/>
    <property type="molecule type" value="Genomic_DNA"/>
</dbReference>
<name>A0A075JHY1_9MICO</name>
<evidence type="ECO:0000313" key="3">
    <source>
        <dbReference type="Proteomes" id="UP000027986"/>
    </source>
</evidence>
<dbReference type="OrthoDB" id="9813321at2"/>
<evidence type="ECO:0000256" key="1">
    <source>
        <dbReference type="SAM" id="MobiDB-lite"/>
    </source>
</evidence>
<organism evidence="2 3">
    <name type="scientific">Dermacoccus nishinomiyaensis</name>
    <dbReference type="NCBI Taxonomy" id="1274"/>
    <lineage>
        <taxon>Bacteria</taxon>
        <taxon>Bacillati</taxon>
        <taxon>Actinomycetota</taxon>
        <taxon>Actinomycetes</taxon>
        <taxon>Micrococcales</taxon>
        <taxon>Dermacoccaceae</taxon>
        <taxon>Dermacoccus</taxon>
    </lineage>
</organism>
<feature type="region of interest" description="Disordered" evidence="1">
    <location>
        <begin position="52"/>
        <end position="80"/>
    </location>
</feature>
<dbReference type="PANTHER" id="PTHR34404">
    <property type="entry name" value="REGULATORY PROTEIN, FMDB FAMILY"/>
    <property type="match status" value="1"/>
</dbReference>
<protein>
    <submittedName>
        <fullName evidence="2">FmdB family transcriptional regulator</fullName>
    </submittedName>
</protein>
<keyword evidence="3" id="KW-1185">Reference proteome</keyword>
<accession>A0A075JHY1</accession>